<evidence type="ECO:0000256" key="1">
    <source>
        <dbReference type="SAM" id="Phobius"/>
    </source>
</evidence>
<organism evidence="2 3">
    <name type="scientific">Punica granatum</name>
    <name type="common">Pomegranate</name>
    <dbReference type="NCBI Taxonomy" id="22663"/>
    <lineage>
        <taxon>Eukaryota</taxon>
        <taxon>Viridiplantae</taxon>
        <taxon>Streptophyta</taxon>
        <taxon>Embryophyta</taxon>
        <taxon>Tracheophyta</taxon>
        <taxon>Spermatophyta</taxon>
        <taxon>Magnoliopsida</taxon>
        <taxon>eudicotyledons</taxon>
        <taxon>Gunneridae</taxon>
        <taxon>Pentapetalae</taxon>
        <taxon>rosids</taxon>
        <taxon>malvids</taxon>
        <taxon>Myrtales</taxon>
        <taxon>Lythraceae</taxon>
        <taxon>Punica</taxon>
    </lineage>
</organism>
<keyword evidence="1" id="KW-0472">Membrane</keyword>
<gene>
    <name evidence="3" type="primary">LOC116215687</name>
</gene>
<dbReference type="PANTHER" id="PTHR33430:SF6">
    <property type="entry name" value="MATERNAL EFFECT EMBRYO ARREST PROTEIN"/>
    <property type="match status" value="1"/>
</dbReference>
<evidence type="ECO:0000313" key="2">
    <source>
        <dbReference type="Proteomes" id="UP000515151"/>
    </source>
</evidence>
<reference evidence="2" key="1">
    <citation type="journal article" date="2020" name="Plant Biotechnol. J.">
        <title>The pomegranate (Punica granatum L.) draft genome dissects genetic divergence between soft- and hard-seeded cultivars.</title>
        <authorList>
            <person name="Luo X."/>
            <person name="Li H."/>
            <person name="Wu Z."/>
            <person name="Yao W."/>
            <person name="Zhao P."/>
            <person name="Cao D."/>
            <person name="Yu H."/>
            <person name="Li K."/>
            <person name="Poudel K."/>
            <person name="Zhao D."/>
            <person name="Zhang F."/>
            <person name="Xia X."/>
            <person name="Chen L."/>
            <person name="Wang Q."/>
            <person name="Jing D."/>
            <person name="Cao S."/>
        </authorList>
    </citation>
    <scope>NUCLEOTIDE SEQUENCE [LARGE SCALE GENOMIC DNA]</scope>
    <source>
        <strain evidence="2">cv. Tunisia</strain>
    </source>
</reference>
<dbReference type="Proteomes" id="UP000515151">
    <property type="component" value="Chromosome 7"/>
</dbReference>
<accession>A0A6P8EM04</accession>
<keyword evidence="2" id="KW-1185">Reference proteome</keyword>
<sequence>MADYGSTTSSGGKSSVYVTALDGLVHVNSLFSGVVFLGLSFSSSSSSSSSTSSTCTVDETTVKRLVLFEITSFSCFLFSTMVAYALKLALHLLHCKGHGSGPSTASIHSWVLRFGVMLIAFSSWLGGDSRGQGWKYGSGFVDGVFPVLNPIAKQIVEFMKEERDADRVYAFLDQIPATHTSWDDIVNVAIYLRLSKLWDPIALVRGFSFQPSLGWLFLGIKKKKFGCRSVLACLDRVPFSFGAGLNLEFSGFPFGSRVPRQHLMDTSTKLTALTPR</sequence>
<feature type="transmembrane region" description="Helical" evidence="1">
    <location>
        <begin position="106"/>
        <end position="125"/>
    </location>
</feature>
<evidence type="ECO:0000313" key="3">
    <source>
        <dbReference type="RefSeq" id="XP_031407359.1"/>
    </source>
</evidence>
<keyword evidence="1" id="KW-1133">Transmembrane helix</keyword>
<dbReference type="RefSeq" id="XP_031407359.1">
    <property type="nucleotide sequence ID" value="XM_031551499.1"/>
</dbReference>
<feature type="transmembrane region" description="Helical" evidence="1">
    <location>
        <begin position="65"/>
        <end position="86"/>
    </location>
</feature>
<feature type="transmembrane region" description="Helical" evidence="1">
    <location>
        <begin position="23"/>
        <end position="44"/>
    </location>
</feature>
<dbReference type="AlphaFoldDB" id="A0A6P8EM04"/>
<proteinExistence type="predicted"/>
<protein>
    <submittedName>
        <fullName evidence="3">Uncharacterized protein LOC116215687 isoform X1</fullName>
    </submittedName>
</protein>
<dbReference type="GeneID" id="116215687"/>
<keyword evidence="1" id="KW-0812">Transmembrane</keyword>
<dbReference type="PANTHER" id="PTHR33430">
    <property type="entry name" value="MATERNAL EFFECT EMBRYO ARREST PROTEIN"/>
    <property type="match status" value="1"/>
</dbReference>
<name>A0A6P8EM04_PUNGR</name>
<dbReference type="OrthoDB" id="1745238at2759"/>
<reference evidence="3" key="2">
    <citation type="submission" date="2025-08" db="UniProtKB">
        <authorList>
            <consortium name="RefSeq"/>
        </authorList>
    </citation>
    <scope>IDENTIFICATION</scope>
    <source>
        <tissue evidence="3">Leaf</tissue>
    </source>
</reference>